<evidence type="ECO:0008006" key="5">
    <source>
        <dbReference type="Google" id="ProtNLM"/>
    </source>
</evidence>
<dbReference type="RefSeq" id="WP_163613178.1">
    <property type="nucleotide sequence ID" value="NZ_JAAGWB010000069.1"/>
</dbReference>
<dbReference type="Proteomes" id="UP000471152">
    <property type="component" value="Unassembled WGS sequence"/>
</dbReference>
<evidence type="ECO:0000313" key="4">
    <source>
        <dbReference type="Proteomes" id="UP000471152"/>
    </source>
</evidence>
<evidence type="ECO:0000313" key="1">
    <source>
        <dbReference type="EMBL" id="NEK96481.1"/>
    </source>
</evidence>
<evidence type="ECO:0000313" key="2">
    <source>
        <dbReference type="EMBL" id="NEN53381.1"/>
    </source>
</evidence>
<proteinExistence type="predicted"/>
<gene>
    <name evidence="2" type="ORF">G3R41_20965</name>
    <name evidence="1" type="ORF">GCU67_20250</name>
</gene>
<reference evidence="2 4" key="2">
    <citation type="submission" date="2020-02" db="EMBL/GenBank/DDBJ databases">
        <title>The WGS of Modestobacter muralis DSM 100205.</title>
        <authorList>
            <person name="Jiang Z."/>
        </authorList>
    </citation>
    <scope>NUCLEOTIDE SEQUENCE [LARGE SCALE GENOMIC DNA]</scope>
    <source>
        <strain evidence="2 4">DSM 100205</strain>
    </source>
</reference>
<reference evidence="1 3" key="1">
    <citation type="submission" date="2020-01" db="EMBL/GenBank/DDBJ databases">
        <title>the WGS Modestobacter muralis CPCC 204518.</title>
        <authorList>
            <person name="Jiang Z."/>
        </authorList>
    </citation>
    <scope>NUCLEOTIDE SEQUENCE [LARGE SCALE GENOMIC DNA]</scope>
    <source>
        <strain evidence="1 3">DSM 100205</strain>
    </source>
</reference>
<comment type="caution">
    <text evidence="2">The sequence shown here is derived from an EMBL/GenBank/DDBJ whole genome shotgun (WGS) entry which is preliminary data.</text>
</comment>
<name>A0A6P0HC32_9ACTN</name>
<protein>
    <recommendedName>
        <fullName evidence="5">Lipoprotein</fullName>
    </recommendedName>
</protein>
<keyword evidence="3" id="KW-1185">Reference proteome</keyword>
<dbReference type="Proteomes" id="UP000468828">
    <property type="component" value="Unassembled WGS sequence"/>
</dbReference>
<dbReference type="AlphaFoldDB" id="A0A6P0HC32"/>
<evidence type="ECO:0000313" key="3">
    <source>
        <dbReference type="Proteomes" id="UP000468828"/>
    </source>
</evidence>
<dbReference type="EMBL" id="JAAGWB010000069">
    <property type="protein sequence ID" value="NEN53381.1"/>
    <property type="molecule type" value="Genomic_DNA"/>
</dbReference>
<organism evidence="2 4">
    <name type="scientific">Modestobacter muralis</name>
    <dbReference type="NCBI Taxonomy" id="1608614"/>
    <lineage>
        <taxon>Bacteria</taxon>
        <taxon>Bacillati</taxon>
        <taxon>Actinomycetota</taxon>
        <taxon>Actinomycetes</taxon>
        <taxon>Geodermatophilales</taxon>
        <taxon>Geodermatophilaceae</taxon>
        <taxon>Modestobacter</taxon>
    </lineage>
</organism>
<dbReference type="EMBL" id="JAAGWH010000066">
    <property type="protein sequence ID" value="NEK96481.1"/>
    <property type="molecule type" value="Genomic_DNA"/>
</dbReference>
<dbReference type="PROSITE" id="PS51257">
    <property type="entry name" value="PROKAR_LIPOPROTEIN"/>
    <property type="match status" value="1"/>
</dbReference>
<sequence length="139" mass="14509">MRIVKGFAIVAVFGLAGCTAQQQVSSNTAQVPAASEAPVASDQVVEEAVSAGEPFSLYVHCGGREANFQGRDWVAVTALPELTPVRTSGFSETVNSIDGSMIMAGDDLLTFTVADARFAEADATVNFVPAEHAPTSRCE</sequence>
<accession>A0A6P0HC32</accession>